<sequence length="254" mass="29062">MVGFSLSTFVPHELHFGYEVGKIEDRDRISEEYGIPWDAPSPPIAVQFASEQDTLQPVYPELLQTFVPGDSVRRIRESDDWFSTFTDLVDESLQNLKDDTSNDPVSELRQKQESMEEDGPFQAYGHDPKRYSPQDWIKSEIATTVAPVFRGTVEPEQVFSEEVEYRGESMTPRDGRKEVVVEKLCNNPNGRLARDIVKFEVDDCSEFFKDAWTPSLVLRRLMHSGIEPTSIEHTVEFPREAPPYEETISVLIGV</sequence>
<organism evidence="2 3">
    <name type="scientific">Haloferax marinum</name>
    <dbReference type="NCBI Taxonomy" id="2666143"/>
    <lineage>
        <taxon>Archaea</taxon>
        <taxon>Methanobacteriati</taxon>
        <taxon>Methanobacteriota</taxon>
        <taxon>Stenosarchaea group</taxon>
        <taxon>Halobacteria</taxon>
        <taxon>Halobacteriales</taxon>
        <taxon>Haloferacaceae</taxon>
        <taxon>Haloferax</taxon>
    </lineage>
</organism>
<dbReference type="EMBL" id="WKJQ01000001">
    <property type="protein sequence ID" value="MRW97009.1"/>
    <property type="molecule type" value="Genomic_DNA"/>
</dbReference>
<comment type="caution">
    <text evidence="2">The sequence shown here is derived from an EMBL/GenBank/DDBJ whole genome shotgun (WGS) entry which is preliminary data.</text>
</comment>
<protein>
    <submittedName>
        <fullName evidence="2">Uncharacterized protein</fullName>
    </submittedName>
</protein>
<evidence type="ECO:0000256" key="1">
    <source>
        <dbReference type="SAM" id="MobiDB-lite"/>
    </source>
</evidence>
<proteinExistence type="predicted"/>
<evidence type="ECO:0000313" key="3">
    <source>
        <dbReference type="Proteomes" id="UP000443423"/>
    </source>
</evidence>
<gene>
    <name evidence="2" type="ORF">GJR99_10560</name>
</gene>
<feature type="region of interest" description="Disordered" evidence="1">
    <location>
        <begin position="95"/>
        <end position="126"/>
    </location>
</feature>
<feature type="compositionally biased region" description="Basic and acidic residues" evidence="1">
    <location>
        <begin position="96"/>
        <end position="114"/>
    </location>
</feature>
<dbReference type="Proteomes" id="UP000443423">
    <property type="component" value="Unassembled WGS sequence"/>
</dbReference>
<dbReference type="RefSeq" id="WP_151111935.1">
    <property type="nucleotide sequence ID" value="NZ_WKJQ01000001.1"/>
</dbReference>
<evidence type="ECO:0000313" key="2">
    <source>
        <dbReference type="EMBL" id="MRW97009.1"/>
    </source>
</evidence>
<reference evidence="2 3" key="1">
    <citation type="submission" date="2019-11" db="EMBL/GenBank/DDBJ databases">
        <title>Whole genome sequence of Haloferax sp. MBLA0078.</title>
        <authorList>
            <person name="Seo M.-J."/>
            <person name="Cho E.-S."/>
        </authorList>
    </citation>
    <scope>NUCLEOTIDE SEQUENCE [LARGE SCALE GENOMIC DNA]</scope>
    <source>
        <strain evidence="2 3">MBLA0078</strain>
    </source>
</reference>
<accession>A0A6A8G796</accession>
<keyword evidence="3" id="KW-1185">Reference proteome</keyword>
<dbReference type="AlphaFoldDB" id="A0A6A8G796"/>
<name>A0A6A8G796_9EURY</name>